<dbReference type="GO" id="GO:0046856">
    <property type="term" value="P:phosphatidylinositol dephosphorylation"/>
    <property type="evidence" value="ECO:0007669"/>
    <property type="project" value="InterPro"/>
</dbReference>
<evidence type="ECO:0000256" key="3">
    <source>
        <dbReference type="ARBA" id="ARBA00023136"/>
    </source>
</evidence>
<evidence type="ECO:0000313" key="8">
    <source>
        <dbReference type="Proteomes" id="UP000541444"/>
    </source>
</evidence>
<keyword evidence="8" id="KW-1185">Reference proteome</keyword>
<feature type="domain" description="SAC" evidence="6">
    <location>
        <begin position="46"/>
        <end position="89"/>
    </location>
</feature>
<evidence type="ECO:0000313" key="7">
    <source>
        <dbReference type="EMBL" id="KAF6170186.1"/>
    </source>
</evidence>
<dbReference type="AlphaFoldDB" id="A0A7J7NSN0"/>
<comment type="subcellular location">
    <subcellularLocation>
        <location evidence="1">Vacuole membrane</location>
        <topology evidence="1">Peripheral membrane protein</topology>
    </subcellularLocation>
</comment>
<sequence>MDDSKNENRYKKLLCTVDLTKDFFFSYSYHVMRSLQKNISDGKAGAKLTVSGRDFRLALIAMRSRHYAGTRYLKKGVNGKGRVANNVKT</sequence>
<protein>
    <recommendedName>
        <fullName evidence="6">SAC domain-containing protein</fullName>
    </recommendedName>
</protein>
<evidence type="ECO:0000259" key="6">
    <source>
        <dbReference type="PROSITE" id="PS50275"/>
    </source>
</evidence>
<keyword evidence="2" id="KW-0378">Hydrolase</keyword>
<evidence type="ECO:0000256" key="1">
    <source>
        <dbReference type="ARBA" id="ARBA00004148"/>
    </source>
</evidence>
<dbReference type="PANTHER" id="PTHR45738">
    <property type="entry name" value="POLYPHOSPHOINOSITIDE PHOSPHATASE"/>
    <property type="match status" value="1"/>
</dbReference>
<evidence type="ECO:0000256" key="2">
    <source>
        <dbReference type="ARBA" id="ARBA00022801"/>
    </source>
</evidence>
<dbReference type="PANTHER" id="PTHR45738:SF3">
    <property type="entry name" value="OS03G0182400 PROTEIN"/>
    <property type="match status" value="1"/>
</dbReference>
<evidence type="ECO:0000256" key="4">
    <source>
        <dbReference type="ARBA" id="ARBA00023337"/>
    </source>
</evidence>
<dbReference type="OrthoDB" id="1727939at2759"/>
<name>A0A7J7NSN0_9MAGN</name>
<comment type="caution">
    <text evidence="7">The sequence shown here is derived from an EMBL/GenBank/DDBJ whole genome shotgun (WGS) entry which is preliminary data.</text>
</comment>
<keyword evidence="3" id="KW-0472">Membrane</keyword>
<comment type="catalytic activity">
    <reaction evidence="4">
        <text>a 1,2-diacyl-sn-glycero-3-phospho-(1D-myo-inositol-3,5-bisphosphate) + H2O = a 1,2-diacyl-sn-glycero-3-phospho-(1D-myo-inositol-3-phosphate) + phosphate</text>
        <dbReference type="Rhea" id="RHEA:32955"/>
        <dbReference type="ChEBI" id="CHEBI:15377"/>
        <dbReference type="ChEBI" id="CHEBI:43474"/>
        <dbReference type="ChEBI" id="CHEBI:57923"/>
        <dbReference type="ChEBI" id="CHEBI:58088"/>
    </reaction>
</comment>
<dbReference type="InterPro" id="IPR002013">
    <property type="entry name" value="SAC_dom"/>
</dbReference>
<dbReference type="InterPro" id="IPR043573">
    <property type="entry name" value="Fig4-like"/>
</dbReference>
<organism evidence="7 8">
    <name type="scientific">Kingdonia uniflora</name>
    <dbReference type="NCBI Taxonomy" id="39325"/>
    <lineage>
        <taxon>Eukaryota</taxon>
        <taxon>Viridiplantae</taxon>
        <taxon>Streptophyta</taxon>
        <taxon>Embryophyta</taxon>
        <taxon>Tracheophyta</taxon>
        <taxon>Spermatophyta</taxon>
        <taxon>Magnoliopsida</taxon>
        <taxon>Ranunculales</taxon>
        <taxon>Circaeasteraceae</taxon>
        <taxon>Kingdonia</taxon>
    </lineage>
</organism>
<comment type="subunit">
    <text evidence="5">Component of the PI(3,5)P2 regulatory complex at least composed of ATG18, SAC/FIG4, FAB1 and VAC14.</text>
</comment>
<gene>
    <name evidence="7" type="ORF">GIB67_038719</name>
</gene>
<accession>A0A7J7NSN0</accession>
<dbReference type="PROSITE" id="PS50275">
    <property type="entry name" value="SAC"/>
    <property type="match status" value="1"/>
</dbReference>
<dbReference type="GO" id="GO:0005774">
    <property type="term" value="C:vacuolar membrane"/>
    <property type="evidence" value="ECO:0007669"/>
    <property type="project" value="UniProtKB-SubCell"/>
</dbReference>
<dbReference type="Pfam" id="PF02383">
    <property type="entry name" value="Syja_N"/>
    <property type="match status" value="1"/>
</dbReference>
<reference evidence="7 8" key="1">
    <citation type="journal article" date="2020" name="IScience">
        <title>Genome Sequencing of the Endangered Kingdonia uniflora (Circaeasteraceae, Ranunculales) Reveals Potential Mechanisms of Evolutionary Specialization.</title>
        <authorList>
            <person name="Sun Y."/>
            <person name="Deng T."/>
            <person name="Zhang A."/>
            <person name="Moore M.J."/>
            <person name="Landis J.B."/>
            <person name="Lin N."/>
            <person name="Zhang H."/>
            <person name="Zhang X."/>
            <person name="Huang J."/>
            <person name="Zhang X."/>
            <person name="Sun H."/>
            <person name="Wang H."/>
        </authorList>
    </citation>
    <scope>NUCLEOTIDE SEQUENCE [LARGE SCALE GENOMIC DNA]</scope>
    <source>
        <strain evidence="7">TB1705</strain>
        <tissue evidence="7">Leaf</tissue>
    </source>
</reference>
<proteinExistence type="predicted"/>
<dbReference type="GO" id="GO:0043813">
    <property type="term" value="F:phosphatidylinositol-3,5-bisphosphate 5-phosphatase activity"/>
    <property type="evidence" value="ECO:0007669"/>
    <property type="project" value="InterPro"/>
</dbReference>
<dbReference type="Proteomes" id="UP000541444">
    <property type="component" value="Unassembled WGS sequence"/>
</dbReference>
<evidence type="ECO:0000256" key="5">
    <source>
        <dbReference type="ARBA" id="ARBA00023464"/>
    </source>
</evidence>
<dbReference type="EMBL" id="JACGCM010000601">
    <property type="protein sequence ID" value="KAF6170186.1"/>
    <property type="molecule type" value="Genomic_DNA"/>
</dbReference>